<proteinExistence type="predicted"/>
<reference evidence="2" key="1">
    <citation type="journal article" date="2019" name="Int. J. Syst. Evol. Microbiol.">
        <title>The Global Catalogue of Microorganisms (GCM) 10K type strain sequencing project: providing services to taxonomists for standard genome sequencing and annotation.</title>
        <authorList>
            <consortium name="The Broad Institute Genomics Platform"/>
            <consortium name="The Broad Institute Genome Sequencing Center for Infectious Disease"/>
            <person name="Wu L."/>
            <person name="Ma J."/>
        </authorList>
    </citation>
    <scope>NUCLEOTIDE SEQUENCE [LARGE SCALE GENOMIC DNA]</scope>
    <source>
        <strain evidence="2">CGMCC 4.1469</strain>
    </source>
</reference>
<keyword evidence="2" id="KW-1185">Reference proteome</keyword>
<sequence>MTTKKVATTTLPEWLTATDRLRLYSPEEVIALGLLPHTIGTLKDAAYRKRVPHTKVAGKIRFRLDHIYEIQQAGESNPATRGRRAA</sequence>
<gene>
    <name evidence="1" type="ORF">ACFP0N_26545</name>
</gene>
<name>A0ABW1F5G5_9ACTN</name>
<comment type="caution">
    <text evidence="1">The sequence shown here is derived from an EMBL/GenBank/DDBJ whole genome shotgun (WGS) entry which is preliminary data.</text>
</comment>
<protein>
    <recommendedName>
        <fullName evidence="3">DNA-binding protein</fullName>
    </recommendedName>
</protein>
<dbReference type="EMBL" id="JBHSOD010000041">
    <property type="protein sequence ID" value="MFC5888531.1"/>
    <property type="molecule type" value="Genomic_DNA"/>
</dbReference>
<dbReference type="RefSeq" id="WP_313763554.1">
    <property type="nucleotide sequence ID" value="NZ_BAAAVH010000113.1"/>
</dbReference>
<evidence type="ECO:0000313" key="1">
    <source>
        <dbReference type="EMBL" id="MFC5888531.1"/>
    </source>
</evidence>
<evidence type="ECO:0000313" key="2">
    <source>
        <dbReference type="Proteomes" id="UP001596067"/>
    </source>
</evidence>
<dbReference type="Proteomes" id="UP001596067">
    <property type="component" value="Unassembled WGS sequence"/>
</dbReference>
<evidence type="ECO:0008006" key="3">
    <source>
        <dbReference type="Google" id="ProtNLM"/>
    </source>
</evidence>
<organism evidence="1 2">
    <name type="scientific">Kitasatospora aburaviensis</name>
    <dbReference type="NCBI Taxonomy" id="67265"/>
    <lineage>
        <taxon>Bacteria</taxon>
        <taxon>Bacillati</taxon>
        <taxon>Actinomycetota</taxon>
        <taxon>Actinomycetes</taxon>
        <taxon>Kitasatosporales</taxon>
        <taxon>Streptomycetaceae</taxon>
        <taxon>Kitasatospora</taxon>
    </lineage>
</organism>
<accession>A0ABW1F5G5</accession>